<dbReference type="SUPFAM" id="SSF53474">
    <property type="entry name" value="alpha/beta-Hydrolases"/>
    <property type="match status" value="1"/>
</dbReference>
<evidence type="ECO:0000313" key="2">
    <source>
        <dbReference type="EMBL" id="XDP96802.1"/>
    </source>
</evidence>
<sequence length="607" mass="66907">MEPTQVRPANPQHSDTLPHTSENYRTATIRTPEIRVEKYGNWEIEYEFTPAAGDHGNLLVVFSSVGSKYGFGAALSGVQCNVLRIRDRFDGGPSYYVARAMDFSVPDAVEELITHYREKLGLARETVVLAGSSKGGSAAIFYALKYGYRHIVASTPQYFIGSYSQGHGVLGEWVLGEGQPQENVDRLDAVLPELLAETTDLDRNIYLFSSTKDYQYEEHVVHFLPALRKYSNFNFFMVESPALVKHAEVTRQGLSVILSVIYALTEGTVPRFGEVQIGSNEVDEDAATEHLADLRARDTAAGVLTAAQLTPEQATLSGHAFLPGVSADEGEEAGGRETKQLVLVRDEQAWVADAKTVPVDQLYLKYFDTHFASYKDGGFTCEARELFDALPDGVYDVFARVTSANEDIDRRVPLVAYRAIDRRAASKGREVVLRGDAKSVRVIKRDLTAAGPGGSVFALKRFAMEGPKLRVHGVFFLPGRNADRATHSTYYLTLRGEAGTHTVALKAVKREDKVRPLMAPGDFGSYSFGYFTSADKEGVDLSDVPPGTYTAEIAMSTGGGLFAHPAGELEVREDRAASVARRISGRNERVSTRARLRRGLRRRLWRS</sequence>
<evidence type="ECO:0000256" key="1">
    <source>
        <dbReference type="SAM" id="MobiDB-lite"/>
    </source>
</evidence>
<reference evidence="2" key="1">
    <citation type="submission" date="2024-07" db="EMBL/GenBank/DDBJ databases">
        <authorList>
            <person name="Yu S.T."/>
        </authorList>
    </citation>
    <scope>NUCLEOTIDE SEQUENCE</scope>
    <source>
        <strain evidence="2">R02</strain>
    </source>
</reference>
<dbReference type="InterPro" id="IPR029058">
    <property type="entry name" value="AB_hydrolase_fold"/>
</dbReference>
<name>A0AB39LS98_9ACTN</name>
<dbReference type="RefSeq" id="WP_369159367.1">
    <property type="nucleotide sequence ID" value="NZ_CP163429.1"/>
</dbReference>
<dbReference type="AlphaFoldDB" id="A0AB39LS98"/>
<dbReference type="EMBL" id="CP163429">
    <property type="protein sequence ID" value="XDP96802.1"/>
    <property type="molecule type" value="Genomic_DNA"/>
</dbReference>
<protein>
    <submittedName>
        <fullName evidence="2">Uncharacterized protein</fullName>
    </submittedName>
</protein>
<feature type="region of interest" description="Disordered" evidence="1">
    <location>
        <begin position="1"/>
        <end position="25"/>
    </location>
</feature>
<organism evidence="2">
    <name type="scientific">Streptomyces sp. R02</name>
    <dbReference type="NCBI Taxonomy" id="3238623"/>
    <lineage>
        <taxon>Bacteria</taxon>
        <taxon>Bacillati</taxon>
        <taxon>Actinomycetota</taxon>
        <taxon>Actinomycetes</taxon>
        <taxon>Kitasatosporales</taxon>
        <taxon>Streptomycetaceae</taxon>
        <taxon>Streptomyces</taxon>
    </lineage>
</organism>
<dbReference type="Gene3D" id="3.40.50.1820">
    <property type="entry name" value="alpha/beta hydrolase"/>
    <property type="match status" value="1"/>
</dbReference>
<proteinExistence type="predicted"/>
<feature type="compositionally biased region" description="Polar residues" evidence="1">
    <location>
        <begin position="11"/>
        <end position="25"/>
    </location>
</feature>
<accession>A0AB39LS98</accession>
<gene>
    <name evidence="2" type="ORF">AB5J57_26235</name>
</gene>